<keyword evidence="5 7" id="KW-1133">Transmembrane helix</keyword>
<dbReference type="GO" id="GO:0022857">
    <property type="term" value="F:transmembrane transporter activity"/>
    <property type="evidence" value="ECO:0007669"/>
    <property type="project" value="InterPro"/>
</dbReference>
<sequence length="298" mass="33322">MESGLSAEAAPKSSLWAYLRTPRFIKALLLGQLLALCITGSNTSTTKLAQEYNINAPTMQSCLNYILLALAYNGWMLGKHGGRHWLAMLRDRGWKYIILGVVDVEANYFVVKAYQYTSLTSAMLLDSWAIPCCMILSYFMLRRRYRWLQYLGVLLCLAGAGLLFKSDMEADHDYAARDALRGDLYCILGATLYGISNVLEEKLATTYEITEVIGMLGLVGAITSGIQLSVLERNELATMTWSGPVIGYLVMFDLCMFCLYSCVPLLFRLSSATFFNMSLLTSDFYSLIVSLLMFNAKV</sequence>
<evidence type="ECO:0000256" key="7">
    <source>
        <dbReference type="SAM" id="Phobius"/>
    </source>
</evidence>
<dbReference type="Proteomes" id="UP000278143">
    <property type="component" value="Unassembled WGS sequence"/>
</dbReference>
<dbReference type="OrthoDB" id="429955at2759"/>
<protein>
    <submittedName>
        <fullName evidence="8">Solute carrier family 35 member SLC35F1/F2/F6</fullName>
    </submittedName>
</protein>
<dbReference type="InterPro" id="IPR037185">
    <property type="entry name" value="EmrE-like"/>
</dbReference>
<evidence type="ECO:0000256" key="1">
    <source>
        <dbReference type="ARBA" id="ARBA00004141"/>
    </source>
</evidence>
<dbReference type="SUPFAM" id="SSF103481">
    <property type="entry name" value="Multidrug resistance efflux transporter EmrE"/>
    <property type="match status" value="1"/>
</dbReference>
<feature type="transmembrane region" description="Helical" evidence="7">
    <location>
        <begin position="212"/>
        <end position="231"/>
    </location>
</feature>
<keyword evidence="6 7" id="KW-0472">Membrane</keyword>
<evidence type="ECO:0000313" key="9">
    <source>
        <dbReference type="Proteomes" id="UP000278143"/>
    </source>
</evidence>
<feature type="transmembrane region" description="Helical" evidence="7">
    <location>
        <begin position="147"/>
        <end position="164"/>
    </location>
</feature>
<feature type="transmembrane region" description="Helical" evidence="7">
    <location>
        <begin position="273"/>
        <end position="294"/>
    </location>
</feature>
<dbReference type="PANTHER" id="PTHR14233:SF4">
    <property type="entry name" value="SOLUTE CARRIER FAMILY 35 MEMBER F2"/>
    <property type="match status" value="1"/>
</dbReference>
<evidence type="ECO:0000256" key="3">
    <source>
        <dbReference type="ARBA" id="ARBA00022448"/>
    </source>
</evidence>
<feature type="transmembrane region" description="Helical" evidence="7">
    <location>
        <begin position="243"/>
        <end position="267"/>
    </location>
</feature>
<dbReference type="GO" id="GO:0016020">
    <property type="term" value="C:membrane"/>
    <property type="evidence" value="ECO:0007669"/>
    <property type="project" value="UniProtKB-SubCell"/>
</dbReference>
<evidence type="ECO:0000256" key="5">
    <source>
        <dbReference type="ARBA" id="ARBA00022989"/>
    </source>
</evidence>
<evidence type="ECO:0000313" key="8">
    <source>
        <dbReference type="EMBL" id="RKP22856.1"/>
    </source>
</evidence>
<keyword evidence="4 7" id="KW-0812">Transmembrane</keyword>
<dbReference type="EMBL" id="KZ991575">
    <property type="protein sequence ID" value="RKP22856.1"/>
    <property type="molecule type" value="Genomic_DNA"/>
</dbReference>
<feature type="transmembrane region" description="Helical" evidence="7">
    <location>
        <begin position="53"/>
        <end position="72"/>
    </location>
</feature>
<dbReference type="AlphaFoldDB" id="A0A4P9YSG5"/>
<reference evidence="9" key="1">
    <citation type="journal article" date="2018" name="Nat. Microbiol.">
        <title>Leveraging single-cell genomics to expand the fungal tree of life.</title>
        <authorList>
            <person name="Ahrendt S.R."/>
            <person name="Quandt C.A."/>
            <person name="Ciobanu D."/>
            <person name="Clum A."/>
            <person name="Salamov A."/>
            <person name="Andreopoulos B."/>
            <person name="Cheng J.F."/>
            <person name="Woyke T."/>
            <person name="Pelin A."/>
            <person name="Henrissat B."/>
            <person name="Reynolds N.K."/>
            <person name="Benny G.L."/>
            <person name="Smith M.E."/>
            <person name="James T.Y."/>
            <person name="Grigoriev I.V."/>
        </authorList>
    </citation>
    <scope>NUCLEOTIDE SEQUENCE [LARGE SCALE GENOMIC DNA]</scope>
    <source>
        <strain evidence="9">Benny S71-1</strain>
    </source>
</reference>
<keyword evidence="3" id="KW-0813">Transport</keyword>
<dbReference type="InterPro" id="IPR052221">
    <property type="entry name" value="SLC35F_Transporter"/>
</dbReference>
<comment type="similarity">
    <text evidence="2">Belongs to the SLC35F solute transporter family.</text>
</comment>
<evidence type="ECO:0000256" key="2">
    <source>
        <dbReference type="ARBA" id="ARBA00007863"/>
    </source>
</evidence>
<feature type="non-terminal residue" evidence="8">
    <location>
        <position position="298"/>
    </location>
</feature>
<organism evidence="8 9">
    <name type="scientific">Syncephalis pseudoplumigaleata</name>
    <dbReference type="NCBI Taxonomy" id="1712513"/>
    <lineage>
        <taxon>Eukaryota</taxon>
        <taxon>Fungi</taxon>
        <taxon>Fungi incertae sedis</taxon>
        <taxon>Zoopagomycota</taxon>
        <taxon>Zoopagomycotina</taxon>
        <taxon>Zoopagomycetes</taxon>
        <taxon>Zoopagales</taxon>
        <taxon>Piptocephalidaceae</taxon>
        <taxon>Syncephalis</taxon>
    </lineage>
</organism>
<feature type="transmembrane region" description="Helical" evidence="7">
    <location>
        <begin position="122"/>
        <end position="140"/>
    </location>
</feature>
<dbReference type="PANTHER" id="PTHR14233">
    <property type="entry name" value="DUF914-RELATED"/>
    <property type="match status" value="1"/>
</dbReference>
<keyword evidence="9" id="KW-1185">Reference proteome</keyword>
<proteinExistence type="inferred from homology"/>
<dbReference type="Pfam" id="PF06027">
    <property type="entry name" value="SLC35F"/>
    <property type="match status" value="1"/>
</dbReference>
<dbReference type="InterPro" id="IPR009262">
    <property type="entry name" value="SLC35_F1/F2/F6"/>
</dbReference>
<evidence type="ECO:0000256" key="6">
    <source>
        <dbReference type="ARBA" id="ARBA00023136"/>
    </source>
</evidence>
<gene>
    <name evidence="8" type="ORF">SYNPS1DRAFT_19475</name>
</gene>
<name>A0A4P9YSG5_9FUNG</name>
<comment type="subcellular location">
    <subcellularLocation>
        <location evidence="1">Membrane</location>
        <topology evidence="1">Multi-pass membrane protein</topology>
    </subcellularLocation>
</comment>
<accession>A0A4P9YSG5</accession>
<evidence type="ECO:0000256" key="4">
    <source>
        <dbReference type="ARBA" id="ARBA00022692"/>
    </source>
</evidence>